<name>A0A7J4ZR29_9BACT</name>
<dbReference type="EMBL" id="VZQZ01000004">
    <property type="protein sequence ID" value="KAB0665642.1"/>
    <property type="molecule type" value="Genomic_DNA"/>
</dbReference>
<sequence length="146" mass="16539">MNAGLMFSSETDMWATPQDFFDRLNIIFRFNLDVCALPDNAKCEHYFTPDMDGLAQPWGGVCWMNPPYGRGIGKWVEKAYRSAKDNGATVVCLLPARVDTRWWHDFCAKGEIHFVKGRLKFGAAKDNAPFPNAVVVFRPTLSDVFI</sequence>
<dbReference type="AlphaFoldDB" id="A0A7J4ZR29"/>
<proteinExistence type="predicted"/>
<dbReference type="GO" id="GO:0003677">
    <property type="term" value="F:DNA binding"/>
    <property type="evidence" value="ECO:0007669"/>
    <property type="project" value="InterPro"/>
</dbReference>
<evidence type="ECO:0000313" key="1">
    <source>
        <dbReference type="EMBL" id="KAB0665642.1"/>
    </source>
</evidence>
<evidence type="ECO:0000313" key="2">
    <source>
        <dbReference type="Proteomes" id="UP000420562"/>
    </source>
</evidence>
<dbReference type="Proteomes" id="UP000420562">
    <property type="component" value="Unassembled WGS sequence"/>
</dbReference>
<keyword evidence="1" id="KW-0489">Methyltransferase</keyword>
<dbReference type="InterPro" id="IPR008593">
    <property type="entry name" value="Dam_MeTrfase"/>
</dbReference>
<gene>
    <name evidence="1" type="ORF">F6V25_07930</name>
</gene>
<dbReference type="GO" id="GO:0009307">
    <property type="term" value="P:DNA restriction-modification system"/>
    <property type="evidence" value="ECO:0007669"/>
    <property type="project" value="InterPro"/>
</dbReference>
<keyword evidence="2" id="KW-1185">Reference proteome</keyword>
<keyword evidence="1" id="KW-0808">Transferase</keyword>
<dbReference type="GO" id="GO:0032259">
    <property type="term" value="P:methylation"/>
    <property type="evidence" value="ECO:0007669"/>
    <property type="project" value="UniProtKB-KW"/>
</dbReference>
<accession>A0A7J4ZR29</accession>
<protein>
    <submittedName>
        <fullName evidence="1">Adenine methyltransferase</fullName>
    </submittedName>
</protein>
<dbReference type="RefSeq" id="WP_151128083.1">
    <property type="nucleotide sequence ID" value="NZ_VZQZ01000004.1"/>
</dbReference>
<reference evidence="1 2" key="1">
    <citation type="submission" date="2019-09" db="EMBL/GenBank/DDBJ databases">
        <title>Geobacter sp. Red96, a novel strain isolated from paddy soil.</title>
        <authorList>
            <person name="Xu Z."/>
            <person name="Masuda Y."/>
            <person name="Itoh H."/>
            <person name="Senoo K."/>
        </authorList>
    </citation>
    <scope>NUCLEOTIDE SEQUENCE [LARGE SCALE GENOMIC DNA]</scope>
    <source>
        <strain evidence="1 2">Red96</strain>
    </source>
</reference>
<dbReference type="GO" id="GO:0009007">
    <property type="term" value="F:site-specific DNA-methyltransferase (adenine-specific) activity"/>
    <property type="evidence" value="ECO:0007669"/>
    <property type="project" value="InterPro"/>
</dbReference>
<organism evidence="1 2">
    <name type="scientific">Oryzomonas japonica</name>
    <dbReference type="NCBI Taxonomy" id="2603858"/>
    <lineage>
        <taxon>Bacteria</taxon>
        <taxon>Pseudomonadati</taxon>
        <taxon>Thermodesulfobacteriota</taxon>
        <taxon>Desulfuromonadia</taxon>
        <taxon>Geobacterales</taxon>
        <taxon>Geobacteraceae</taxon>
        <taxon>Oryzomonas</taxon>
    </lineage>
</organism>
<dbReference type="Pfam" id="PF05869">
    <property type="entry name" value="Dam"/>
    <property type="match status" value="1"/>
</dbReference>
<comment type="caution">
    <text evidence="1">The sequence shown here is derived from an EMBL/GenBank/DDBJ whole genome shotgun (WGS) entry which is preliminary data.</text>
</comment>